<feature type="non-terminal residue" evidence="4">
    <location>
        <position position="1"/>
    </location>
</feature>
<feature type="coiled-coil region" evidence="1">
    <location>
        <begin position="10"/>
        <end position="60"/>
    </location>
</feature>
<gene>
    <name evidence="4" type="ORF">COX74_00255</name>
</gene>
<evidence type="ECO:0000256" key="2">
    <source>
        <dbReference type="SAM" id="MobiDB-lite"/>
    </source>
</evidence>
<dbReference type="AlphaFoldDB" id="A0A2M7VJ96"/>
<sequence length="652" mass="72035">RRQAAQEKWAQEEKVEAKNAEIKAVESQLQNILNQEGGLRQQKEKAAEELEKTVLAQERLMLIEKVATLDAQRRGLSKEKAVSQSEALSLSKQLNELGQQEKAIEAQEASLEEAIDKADSFPEKKEIEQSRWRLDEQRKSTEQKRWEIEKKAEQNKEQAGVSRKSYDEALQKQTALEIRAQDIDILLRKPFASAEGIIAERNKQKSAVEAAKKQEIETRSEQVKPLLPVLNFYDKPVVEGGLEATPIKFTATKPEALLGSEAQTAVKIKQQAIIREREKNLALIQQKAETQRESFIVSKIKGPLSKADILLKLSQVSPEELAGRARFMARLSGRAPSPTMGSMKIGKEIVFRPLVKKSSLFEKVLARIFFLLIIFVVAVITVVLVYFYVILPKSEISLPALPVSPVVTIPTRPATTTPTSTPIFIGQPAPLEDSPLAGSATTTVTTTPAAPIATTTAPTTTPVAVLPQPLIAVQQTKTLQLGATTSMAELLKTALQENQGPGLTEIVFQTNDNLILGLNGFLTVLQTPWPENITDKLAIGDILLFFKQGAISRFGFVVNIKDNIALALALKTWEPQMEKDWAGLWTALGKTKPAEVGYFRSALSGGAAFRYQTFTKQDFGICYAIFNGKLILTTSYAQMKLIINELKKTVAP</sequence>
<keyword evidence="3" id="KW-1133">Transmembrane helix</keyword>
<name>A0A2M7VJ96_9BACT</name>
<proteinExistence type="predicted"/>
<keyword evidence="1" id="KW-0175">Coiled coil</keyword>
<dbReference type="EMBL" id="PFPR01000006">
    <property type="protein sequence ID" value="PJA01921.1"/>
    <property type="molecule type" value="Genomic_DNA"/>
</dbReference>
<feature type="coiled-coil region" evidence="1">
    <location>
        <begin position="90"/>
        <end position="117"/>
    </location>
</feature>
<dbReference type="Proteomes" id="UP000229364">
    <property type="component" value="Unassembled WGS sequence"/>
</dbReference>
<reference evidence="5" key="1">
    <citation type="submission" date="2017-09" db="EMBL/GenBank/DDBJ databases">
        <title>Depth-based differentiation of microbial function through sediment-hosted aquifers and enrichment of novel symbionts in the deep terrestrial subsurface.</title>
        <authorList>
            <person name="Probst A.J."/>
            <person name="Ladd B."/>
            <person name="Jarett J.K."/>
            <person name="Geller-Mcgrath D.E."/>
            <person name="Sieber C.M.K."/>
            <person name="Emerson J.B."/>
            <person name="Anantharaman K."/>
            <person name="Thomas B.C."/>
            <person name="Malmstrom R."/>
            <person name="Stieglmeier M."/>
            <person name="Klingl A."/>
            <person name="Woyke T."/>
            <person name="Ryan C.M."/>
            <person name="Banfield J.F."/>
        </authorList>
    </citation>
    <scope>NUCLEOTIDE SEQUENCE [LARGE SCALE GENOMIC DNA]</scope>
</reference>
<evidence type="ECO:0000256" key="3">
    <source>
        <dbReference type="SAM" id="Phobius"/>
    </source>
</evidence>
<evidence type="ECO:0000313" key="5">
    <source>
        <dbReference type="Proteomes" id="UP000229364"/>
    </source>
</evidence>
<protein>
    <submittedName>
        <fullName evidence="4">Uncharacterized protein</fullName>
    </submittedName>
</protein>
<comment type="caution">
    <text evidence="4">The sequence shown here is derived from an EMBL/GenBank/DDBJ whole genome shotgun (WGS) entry which is preliminary data.</text>
</comment>
<keyword evidence="3" id="KW-0472">Membrane</keyword>
<keyword evidence="3" id="KW-0812">Transmembrane</keyword>
<organism evidence="4 5">
    <name type="scientific">bacterium (Candidatus Gribaldobacteria) CG_4_10_14_0_2_um_filter_41_16</name>
    <dbReference type="NCBI Taxonomy" id="2014265"/>
    <lineage>
        <taxon>Bacteria</taxon>
        <taxon>Candidatus Gribaldobacteria</taxon>
    </lineage>
</organism>
<evidence type="ECO:0000313" key="4">
    <source>
        <dbReference type="EMBL" id="PJA01921.1"/>
    </source>
</evidence>
<accession>A0A2M7VJ96</accession>
<evidence type="ECO:0000256" key="1">
    <source>
        <dbReference type="SAM" id="Coils"/>
    </source>
</evidence>
<feature type="transmembrane region" description="Helical" evidence="3">
    <location>
        <begin position="364"/>
        <end position="389"/>
    </location>
</feature>
<feature type="region of interest" description="Disordered" evidence="2">
    <location>
        <begin position="120"/>
        <end position="139"/>
    </location>
</feature>